<proteinExistence type="predicted"/>
<dbReference type="InterPro" id="IPR036390">
    <property type="entry name" value="WH_DNA-bd_sf"/>
</dbReference>
<protein>
    <submittedName>
        <fullName evidence="1">Uncharacterized protein</fullName>
    </submittedName>
</protein>
<dbReference type="SUPFAM" id="SSF46785">
    <property type="entry name" value="Winged helix' DNA-binding domain"/>
    <property type="match status" value="1"/>
</dbReference>
<dbReference type="AlphaFoldDB" id="A0A9X4MBB1"/>
<name>A0A9X4MBB1_9CYAN</name>
<evidence type="ECO:0000313" key="2">
    <source>
        <dbReference type="Proteomes" id="UP001152872"/>
    </source>
</evidence>
<dbReference type="InterPro" id="IPR036388">
    <property type="entry name" value="WH-like_DNA-bd_sf"/>
</dbReference>
<gene>
    <name evidence="1" type="ORF">FEV09_17820</name>
</gene>
<evidence type="ECO:0000313" key="1">
    <source>
        <dbReference type="EMBL" id="MDG3496399.1"/>
    </source>
</evidence>
<comment type="caution">
    <text evidence="1">The sequence shown here is derived from an EMBL/GenBank/DDBJ whole genome shotgun (WGS) entry which is preliminary data.</text>
</comment>
<organism evidence="1 2">
    <name type="scientific">Pseudanabaena catenata USMAC16</name>
    <dbReference type="NCBI Taxonomy" id="1855837"/>
    <lineage>
        <taxon>Bacteria</taxon>
        <taxon>Bacillati</taxon>
        <taxon>Cyanobacteriota</taxon>
        <taxon>Cyanophyceae</taxon>
        <taxon>Pseudanabaenales</taxon>
        <taxon>Pseudanabaenaceae</taxon>
        <taxon>Pseudanabaena</taxon>
    </lineage>
</organism>
<dbReference type="Proteomes" id="UP001152872">
    <property type="component" value="Unassembled WGS sequence"/>
</dbReference>
<sequence length="91" mass="10207">MELDLNKDIENLLRLYGTSSGVPISPYILGKILTMKKHPLAQDVPRVIEILQKMFKDGLIEEASTNEHSGYVISDKGKELLAELQDIPLTE</sequence>
<dbReference type="RefSeq" id="WP_009628576.1">
    <property type="nucleotide sequence ID" value="NZ_VBTY01000181.1"/>
</dbReference>
<keyword evidence="2" id="KW-1185">Reference proteome</keyword>
<accession>A0A9X4MBB1</accession>
<reference evidence="1" key="1">
    <citation type="submission" date="2019-05" db="EMBL/GenBank/DDBJ databases">
        <title>Whole genome sequencing of Pseudanabaena catenata USMAC16.</title>
        <authorList>
            <person name="Khan Z."/>
            <person name="Omar W.M."/>
            <person name="Convey P."/>
            <person name="Merican F."/>
            <person name="Najimudin N."/>
        </authorList>
    </citation>
    <scope>NUCLEOTIDE SEQUENCE</scope>
    <source>
        <strain evidence="1">USMAC16</strain>
    </source>
</reference>
<dbReference type="Gene3D" id="1.10.10.10">
    <property type="entry name" value="Winged helix-like DNA-binding domain superfamily/Winged helix DNA-binding domain"/>
    <property type="match status" value="1"/>
</dbReference>
<dbReference type="EMBL" id="VBTY01000181">
    <property type="protein sequence ID" value="MDG3496399.1"/>
    <property type="molecule type" value="Genomic_DNA"/>
</dbReference>